<dbReference type="Gene3D" id="3.40.50.12780">
    <property type="entry name" value="N-terminal domain of ligase-like"/>
    <property type="match status" value="1"/>
</dbReference>
<name>A0A6A4KSM6_9ERIC</name>
<dbReference type="EMBL" id="QEFC01003995">
    <property type="protein sequence ID" value="KAE9445879.1"/>
    <property type="molecule type" value="Genomic_DNA"/>
</dbReference>
<feature type="non-terminal residue" evidence="1">
    <location>
        <position position="1"/>
    </location>
</feature>
<proteinExistence type="predicted"/>
<dbReference type="AlphaFoldDB" id="A0A6A4KSM6"/>
<reference evidence="1" key="1">
    <citation type="journal article" date="2019" name="Genome Biol. Evol.">
        <title>The Rhododendron genome and chromosomal organization provide insight into shared whole-genome duplications across the heath family (Ericaceae).</title>
        <authorList>
            <person name="Soza V.L."/>
            <person name="Lindsley D."/>
            <person name="Waalkes A."/>
            <person name="Ramage E."/>
            <person name="Patwardhan R.P."/>
            <person name="Burton J.N."/>
            <person name="Adey A."/>
            <person name="Kumar A."/>
            <person name="Qiu R."/>
            <person name="Shendure J."/>
            <person name="Hall B."/>
        </authorList>
    </citation>
    <scope>NUCLEOTIDE SEQUENCE</scope>
    <source>
        <strain evidence="1">RSF 1966-606</strain>
    </source>
</reference>
<dbReference type="InterPro" id="IPR042099">
    <property type="entry name" value="ANL_N_sf"/>
</dbReference>
<gene>
    <name evidence="1" type="ORF">C3L33_22231</name>
</gene>
<evidence type="ECO:0000313" key="1">
    <source>
        <dbReference type="EMBL" id="KAE9445879.1"/>
    </source>
</evidence>
<sequence>MEKSGYGQDGIYRSLRPPLLLPTDPNLSMVSFLFRNSSSYSDKPALIDADSGHTLTFSQFKSTVAKLSHAFLHQLDAVVIRRFQILKPERSRLICRPSPNSSLTEDDVKKFIADQVALDIIMGAVHR</sequence>
<accession>A0A6A4KSM6</accession>
<comment type="caution">
    <text evidence="1">The sequence shown here is derived from an EMBL/GenBank/DDBJ whole genome shotgun (WGS) entry which is preliminary data.</text>
</comment>
<protein>
    <submittedName>
        <fullName evidence="1">Uncharacterized protein</fullName>
    </submittedName>
</protein>
<dbReference type="SUPFAM" id="SSF56801">
    <property type="entry name" value="Acetyl-CoA synthetase-like"/>
    <property type="match status" value="1"/>
</dbReference>
<dbReference type="OrthoDB" id="1935670at2759"/>
<organism evidence="1">
    <name type="scientific">Rhododendron williamsianum</name>
    <dbReference type="NCBI Taxonomy" id="262921"/>
    <lineage>
        <taxon>Eukaryota</taxon>
        <taxon>Viridiplantae</taxon>
        <taxon>Streptophyta</taxon>
        <taxon>Embryophyta</taxon>
        <taxon>Tracheophyta</taxon>
        <taxon>Spermatophyta</taxon>
        <taxon>Magnoliopsida</taxon>
        <taxon>eudicotyledons</taxon>
        <taxon>Gunneridae</taxon>
        <taxon>Pentapetalae</taxon>
        <taxon>asterids</taxon>
        <taxon>Ericales</taxon>
        <taxon>Ericaceae</taxon>
        <taxon>Ericoideae</taxon>
        <taxon>Rhodoreae</taxon>
        <taxon>Rhododendron</taxon>
    </lineage>
</organism>